<keyword evidence="8" id="KW-1185">Reference proteome</keyword>
<evidence type="ECO:0000256" key="6">
    <source>
        <dbReference type="SAM" id="Phobius"/>
    </source>
</evidence>
<comment type="function">
    <text evidence="1">Multidrug efflux pump.</text>
</comment>
<keyword evidence="6" id="KW-0812">Transmembrane</keyword>
<sequence>MALTTTDTVMMGMLGAADLAAGGLAIVLFNQLRTMGVGLITSVGNQIAAASARAETAEGTDAADSSDEVRSIVRAGLALATLAGVVGAVVMLLIGQALPFLGQDAGVAASAQHMLLALAPGLLPCLWFQAIRQFTVGMRRPQALLQITIASVAVNAGINWVFIHGT</sequence>
<dbReference type="PANTHER" id="PTHR43298">
    <property type="entry name" value="MULTIDRUG RESISTANCE PROTEIN NORM-RELATED"/>
    <property type="match status" value="1"/>
</dbReference>
<evidence type="ECO:0000256" key="1">
    <source>
        <dbReference type="ARBA" id="ARBA00003408"/>
    </source>
</evidence>
<reference evidence="8" key="1">
    <citation type="journal article" date="2019" name="Int. J. Syst. Evol. Microbiol.">
        <title>The Global Catalogue of Microorganisms (GCM) 10K type strain sequencing project: providing services to taxonomists for standard genome sequencing and annotation.</title>
        <authorList>
            <consortium name="The Broad Institute Genomics Platform"/>
            <consortium name="The Broad Institute Genome Sequencing Center for Infectious Disease"/>
            <person name="Wu L."/>
            <person name="Ma J."/>
        </authorList>
    </citation>
    <scope>NUCLEOTIDE SEQUENCE [LARGE SCALE GENOMIC DNA]</scope>
    <source>
        <strain evidence="8">CGMCC 4.7323</strain>
    </source>
</reference>
<evidence type="ECO:0000256" key="5">
    <source>
        <dbReference type="ARBA" id="ARBA00031636"/>
    </source>
</evidence>
<feature type="transmembrane region" description="Helical" evidence="6">
    <location>
        <begin position="75"/>
        <end position="94"/>
    </location>
</feature>
<dbReference type="InterPro" id="IPR002528">
    <property type="entry name" value="MATE_fam"/>
</dbReference>
<feature type="transmembrane region" description="Helical" evidence="6">
    <location>
        <begin position="143"/>
        <end position="163"/>
    </location>
</feature>
<keyword evidence="6" id="KW-1133">Transmembrane helix</keyword>
<feature type="transmembrane region" description="Helical" evidence="6">
    <location>
        <begin position="12"/>
        <end position="29"/>
    </location>
</feature>
<name>A0ABQ2JJR2_9ACTN</name>
<evidence type="ECO:0000313" key="7">
    <source>
        <dbReference type="EMBL" id="GGN49183.1"/>
    </source>
</evidence>
<comment type="caution">
    <text evidence="7">The sequence shown here is derived from an EMBL/GenBank/DDBJ whole genome shotgun (WGS) entry which is preliminary data.</text>
</comment>
<evidence type="ECO:0000256" key="3">
    <source>
        <dbReference type="ARBA" id="ARBA00020268"/>
    </source>
</evidence>
<evidence type="ECO:0000313" key="8">
    <source>
        <dbReference type="Proteomes" id="UP000600080"/>
    </source>
</evidence>
<dbReference type="EMBL" id="BMND01000015">
    <property type="protein sequence ID" value="GGN49183.1"/>
    <property type="molecule type" value="Genomic_DNA"/>
</dbReference>
<dbReference type="Pfam" id="PF01554">
    <property type="entry name" value="MatE"/>
    <property type="match status" value="1"/>
</dbReference>
<feature type="transmembrane region" description="Helical" evidence="6">
    <location>
        <begin position="114"/>
        <end position="131"/>
    </location>
</feature>
<gene>
    <name evidence="7" type="ORF">GCM10012285_37020</name>
</gene>
<comment type="similarity">
    <text evidence="2">Belongs to the multi antimicrobial extrusion (MATE) (TC 2.A.66.1) family.</text>
</comment>
<evidence type="ECO:0000256" key="4">
    <source>
        <dbReference type="ARBA" id="ARBA00022448"/>
    </source>
</evidence>
<keyword evidence="6" id="KW-0472">Membrane</keyword>
<dbReference type="InterPro" id="IPR050222">
    <property type="entry name" value="MATE_MdtK"/>
</dbReference>
<evidence type="ECO:0000256" key="2">
    <source>
        <dbReference type="ARBA" id="ARBA00010199"/>
    </source>
</evidence>
<protein>
    <recommendedName>
        <fullName evidence="3">Probable multidrug resistance protein NorM</fullName>
    </recommendedName>
    <alternativeName>
        <fullName evidence="5">Multidrug-efflux transporter</fullName>
    </alternativeName>
</protein>
<proteinExistence type="inferred from homology"/>
<keyword evidence="4" id="KW-0813">Transport</keyword>
<organism evidence="7 8">
    <name type="scientific">Streptomyces kronopolitis</name>
    <dbReference type="NCBI Taxonomy" id="1612435"/>
    <lineage>
        <taxon>Bacteria</taxon>
        <taxon>Bacillati</taxon>
        <taxon>Actinomycetota</taxon>
        <taxon>Actinomycetes</taxon>
        <taxon>Kitasatosporales</taxon>
        <taxon>Streptomycetaceae</taxon>
        <taxon>Streptomyces</taxon>
    </lineage>
</organism>
<accession>A0ABQ2JJR2</accession>
<dbReference type="PANTHER" id="PTHR43298:SF2">
    <property type="entry name" value="FMN_FAD EXPORTER YEEO-RELATED"/>
    <property type="match status" value="1"/>
</dbReference>
<dbReference type="Proteomes" id="UP000600080">
    <property type="component" value="Unassembled WGS sequence"/>
</dbReference>